<dbReference type="EMBL" id="OCMU01000001">
    <property type="protein sequence ID" value="SOD16030.1"/>
    <property type="molecule type" value="Genomic_DNA"/>
</dbReference>
<gene>
    <name evidence="1" type="ORF">SAMN06297164_0198</name>
</gene>
<reference evidence="1 2" key="1">
    <citation type="submission" date="2017-09" db="EMBL/GenBank/DDBJ databases">
        <authorList>
            <person name="Ehlers B."/>
            <person name="Leendertz F.H."/>
        </authorList>
    </citation>
    <scope>NUCLEOTIDE SEQUENCE [LARGE SCALE GENOMIC DNA]</scope>
    <source>
        <strain evidence="1 2">Nm42</strain>
    </source>
</reference>
<evidence type="ECO:0000313" key="2">
    <source>
        <dbReference type="Proteomes" id="UP000219335"/>
    </source>
</evidence>
<accession>A0A286A2C3</accession>
<evidence type="ECO:0000313" key="1">
    <source>
        <dbReference type="EMBL" id="SOD16030.1"/>
    </source>
</evidence>
<organism evidence="1 2">
    <name type="scientific">Nitrosomonas ureae</name>
    <dbReference type="NCBI Taxonomy" id="44577"/>
    <lineage>
        <taxon>Bacteria</taxon>
        <taxon>Pseudomonadati</taxon>
        <taxon>Pseudomonadota</taxon>
        <taxon>Betaproteobacteria</taxon>
        <taxon>Nitrosomonadales</taxon>
        <taxon>Nitrosomonadaceae</taxon>
        <taxon>Nitrosomonas</taxon>
    </lineage>
</organism>
<protein>
    <submittedName>
        <fullName evidence="1">Uncharacterized protein</fullName>
    </submittedName>
</protein>
<dbReference type="RefSeq" id="WP_097103553.1">
    <property type="nucleotide sequence ID" value="NZ_OCMU01000001.1"/>
</dbReference>
<dbReference type="Proteomes" id="UP000219335">
    <property type="component" value="Unassembled WGS sequence"/>
</dbReference>
<name>A0A286A2C3_9PROT</name>
<proteinExistence type="predicted"/>
<sequence length="72" mass="8770">MSWYTSTLLWIDEQKLKNPDMTLEELKKHCSKYYPFQGRYGSAYKGFLKAMRERFGYKTRNDKQKDIFNEES</sequence>
<dbReference type="AlphaFoldDB" id="A0A286A2C3"/>